<dbReference type="SUPFAM" id="SSF52172">
    <property type="entry name" value="CheY-like"/>
    <property type="match status" value="1"/>
</dbReference>
<evidence type="ECO:0000256" key="1">
    <source>
        <dbReference type="PROSITE-ProRule" id="PRU00169"/>
    </source>
</evidence>
<sequence length="248" mass="28238">MIRTVLIDDEIDSIRVLQRLLETYCKQVSIVGTANGVESARTLIRECKPDLVLLDIEMSQGNAFDLLNQLQPLDFQVIFVTAFDNYAVRAFKYSAVDYLLKPVDIDDLRNAIDRVQEKPMSQDLAQQMKILLENVGMLQLSQQKMAIPTITGLTFVPVQDILRFEAKGNYTTINLCNGESIVATRTIKDYEDVLPEAIFCRIHNSHIINLARIQKYQKGRGGSVVMEDGSVIEVASRRREEFLRRLLK</sequence>
<evidence type="ECO:0000259" key="3">
    <source>
        <dbReference type="PROSITE" id="PS50930"/>
    </source>
</evidence>
<name>A0A8J2U8T9_9BACT</name>
<keyword evidence="4" id="KW-0238">DNA-binding</keyword>
<feature type="domain" description="HTH LytTR-type" evidence="3">
    <location>
        <begin position="156"/>
        <end position="248"/>
    </location>
</feature>
<feature type="domain" description="Response regulatory" evidence="2">
    <location>
        <begin position="3"/>
        <end position="116"/>
    </location>
</feature>
<dbReference type="PROSITE" id="PS50110">
    <property type="entry name" value="RESPONSE_REGULATORY"/>
    <property type="match status" value="1"/>
</dbReference>
<dbReference type="InterPro" id="IPR046947">
    <property type="entry name" value="LytR-like"/>
</dbReference>
<dbReference type="Pfam" id="PF04397">
    <property type="entry name" value="LytTR"/>
    <property type="match status" value="1"/>
</dbReference>
<protein>
    <submittedName>
        <fullName evidence="4">DNA-binding response regulator</fullName>
    </submittedName>
</protein>
<dbReference type="Gene3D" id="3.40.50.2300">
    <property type="match status" value="1"/>
</dbReference>
<dbReference type="SMART" id="SM00850">
    <property type="entry name" value="LytTR"/>
    <property type="match status" value="1"/>
</dbReference>
<dbReference type="AlphaFoldDB" id="A0A8J2U8T9"/>
<dbReference type="Pfam" id="PF00072">
    <property type="entry name" value="Response_reg"/>
    <property type="match status" value="1"/>
</dbReference>
<dbReference type="GO" id="GO:0000156">
    <property type="term" value="F:phosphorelay response regulator activity"/>
    <property type="evidence" value="ECO:0007669"/>
    <property type="project" value="InterPro"/>
</dbReference>
<gene>
    <name evidence="4" type="primary">algR</name>
    <name evidence="4" type="ORF">GCM10011511_06620</name>
</gene>
<dbReference type="RefSeq" id="WP_188928527.1">
    <property type="nucleotide sequence ID" value="NZ_BMJC01000001.1"/>
</dbReference>
<dbReference type="PROSITE" id="PS50930">
    <property type="entry name" value="HTH_LYTTR"/>
    <property type="match status" value="1"/>
</dbReference>
<reference evidence="4" key="1">
    <citation type="journal article" date="2014" name="Int. J. Syst. Evol. Microbiol.">
        <title>Complete genome sequence of Corynebacterium casei LMG S-19264T (=DSM 44701T), isolated from a smear-ripened cheese.</title>
        <authorList>
            <consortium name="US DOE Joint Genome Institute (JGI-PGF)"/>
            <person name="Walter F."/>
            <person name="Albersmeier A."/>
            <person name="Kalinowski J."/>
            <person name="Ruckert C."/>
        </authorList>
    </citation>
    <scope>NUCLEOTIDE SEQUENCE</scope>
    <source>
        <strain evidence="4">CGMCC 1.15448</strain>
    </source>
</reference>
<dbReference type="InterPro" id="IPR011006">
    <property type="entry name" value="CheY-like_superfamily"/>
</dbReference>
<organism evidence="4 5">
    <name type="scientific">Puia dinghuensis</name>
    <dbReference type="NCBI Taxonomy" id="1792502"/>
    <lineage>
        <taxon>Bacteria</taxon>
        <taxon>Pseudomonadati</taxon>
        <taxon>Bacteroidota</taxon>
        <taxon>Chitinophagia</taxon>
        <taxon>Chitinophagales</taxon>
        <taxon>Chitinophagaceae</taxon>
        <taxon>Puia</taxon>
    </lineage>
</organism>
<comment type="caution">
    <text evidence="4">The sequence shown here is derived from an EMBL/GenBank/DDBJ whole genome shotgun (WGS) entry which is preliminary data.</text>
</comment>
<keyword evidence="5" id="KW-1185">Reference proteome</keyword>
<reference evidence="4" key="2">
    <citation type="submission" date="2020-09" db="EMBL/GenBank/DDBJ databases">
        <authorList>
            <person name="Sun Q."/>
            <person name="Zhou Y."/>
        </authorList>
    </citation>
    <scope>NUCLEOTIDE SEQUENCE</scope>
    <source>
        <strain evidence="4">CGMCC 1.15448</strain>
    </source>
</reference>
<dbReference type="InterPro" id="IPR001789">
    <property type="entry name" value="Sig_transdc_resp-reg_receiver"/>
</dbReference>
<dbReference type="InterPro" id="IPR007492">
    <property type="entry name" value="LytTR_DNA-bd_dom"/>
</dbReference>
<dbReference type="Proteomes" id="UP000607559">
    <property type="component" value="Unassembled WGS sequence"/>
</dbReference>
<dbReference type="PANTHER" id="PTHR37299:SF1">
    <property type="entry name" value="STAGE 0 SPORULATION PROTEIN A HOMOLOG"/>
    <property type="match status" value="1"/>
</dbReference>
<feature type="modified residue" description="4-aspartylphosphate" evidence="1">
    <location>
        <position position="55"/>
    </location>
</feature>
<evidence type="ECO:0000313" key="5">
    <source>
        <dbReference type="Proteomes" id="UP000607559"/>
    </source>
</evidence>
<keyword evidence="1" id="KW-0597">Phosphoprotein</keyword>
<dbReference type="GO" id="GO:0003677">
    <property type="term" value="F:DNA binding"/>
    <property type="evidence" value="ECO:0007669"/>
    <property type="project" value="UniProtKB-KW"/>
</dbReference>
<dbReference type="Gene3D" id="2.40.50.1020">
    <property type="entry name" value="LytTr DNA-binding domain"/>
    <property type="match status" value="1"/>
</dbReference>
<evidence type="ECO:0000259" key="2">
    <source>
        <dbReference type="PROSITE" id="PS50110"/>
    </source>
</evidence>
<proteinExistence type="predicted"/>
<dbReference type="PANTHER" id="PTHR37299">
    <property type="entry name" value="TRANSCRIPTIONAL REGULATOR-RELATED"/>
    <property type="match status" value="1"/>
</dbReference>
<dbReference type="EMBL" id="BMJC01000001">
    <property type="protein sequence ID" value="GGA86252.1"/>
    <property type="molecule type" value="Genomic_DNA"/>
</dbReference>
<accession>A0A8J2U8T9</accession>
<evidence type="ECO:0000313" key="4">
    <source>
        <dbReference type="EMBL" id="GGA86252.1"/>
    </source>
</evidence>
<dbReference type="SMART" id="SM00448">
    <property type="entry name" value="REC"/>
    <property type="match status" value="1"/>
</dbReference>